<dbReference type="Proteomes" id="UP000004849">
    <property type="component" value="Unassembled WGS sequence"/>
</dbReference>
<sequence length="49" mass="5968">MILLNTWRKKIWFLKNGNAFLIFTKYSIKIKYSLLTSPIKIKHQKIMQK</sequence>
<reference evidence="1 2" key="2">
    <citation type="submission" date="2008-10" db="EMBL/GenBank/DDBJ databases">
        <authorList>
            <person name="Fulton L."/>
            <person name="Clifton S."/>
            <person name="Fulton B."/>
            <person name="Xu J."/>
            <person name="Minx P."/>
            <person name="Pepin K.H."/>
            <person name="Johnson M."/>
            <person name="Thiruvilangam P."/>
            <person name="Bhonagiri V."/>
            <person name="Nash W.E."/>
            <person name="Mardis E.R."/>
            <person name="Wilson R.K."/>
        </authorList>
    </citation>
    <scope>NUCLEOTIDE SEQUENCE [LARGE SCALE GENOMIC DNA]</scope>
    <source>
        <strain evidence="1 2">DSM 17855</strain>
    </source>
</reference>
<reference evidence="1 2" key="1">
    <citation type="submission" date="2008-10" db="EMBL/GenBank/DDBJ databases">
        <title>Draft genome sequence of Bacteroides dorei (DSM 17855).</title>
        <authorList>
            <person name="Sudarsanam P."/>
            <person name="Ley R."/>
            <person name="Guruge J."/>
            <person name="Turnbaugh P.J."/>
            <person name="Mahowald M."/>
            <person name="Liep D."/>
            <person name="Gordon J."/>
        </authorList>
    </citation>
    <scope>NUCLEOTIDE SEQUENCE [LARGE SCALE GENOMIC DNA]</scope>
    <source>
        <strain evidence="1 2">DSM 17855</strain>
    </source>
</reference>
<dbReference type="EMBL" id="ABWZ01000017">
    <property type="protein sequence ID" value="EEB26489.1"/>
    <property type="molecule type" value="Genomic_DNA"/>
</dbReference>
<protein>
    <submittedName>
        <fullName evidence="1">Uncharacterized protein</fullName>
    </submittedName>
</protein>
<gene>
    <name evidence="1" type="ORF">BACDOR_01034</name>
</gene>
<proteinExistence type="predicted"/>
<name>B6VUS6_9BACT</name>
<accession>B6VUS6</accession>
<evidence type="ECO:0000313" key="2">
    <source>
        <dbReference type="Proteomes" id="UP000004849"/>
    </source>
</evidence>
<dbReference type="AlphaFoldDB" id="B6VUS6"/>
<organism evidence="1 2">
    <name type="scientific">Phocaeicola dorei DSM 17855</name>
    <dbReference type="NCBI Taxonomy" id="483217"/>
    <lineage>
        <taxon>Bacteria</taxon>
        <taxon>Pseudomonadati</taxon>
        <taxon>Bacteroidota</taxon>
        <taxon>Bacteroidia</taxon>
        <taxon>Bacteroidales</taxon>
        <taxon>Bacteroidaceae</taxon>
        <taxon>Phocaeicola</taxon>
    </lineage>
</organism>
<dbReference type="HOGENOM" id="CLU_3132215_0_0_10"/>
<evidence type="ECO:0000313" key="1">
    <source>
        <dbReference type="EMBL" id="EEB26489.1"/>
    </source>
</evidence>